<gene>
    <name evidence="1" type="ORF">RMCC_1806</name>
</gene>
<protein>
    <submittedName>
        <fullName evidence="1">Histidine kinase-, DNA gyrase B-, and HSP90-like ATPase family protein</fullName>
    </submittedName>
</protein>
<dbReference type="SUPFAM" id="SSF55874">
    <property type="entry name" value="ATPase domain of HSP90 chaperone/DNA topoisomerase II/histidine kinase"/>
    <property type="match status" value="1"/>
</dbReference>
<organism evidence="1 2">
    <name type="scientific">Mycolicibacterium canariasense</name>
    <name type="common">Mycobacterium canariasense</name>
    <dbReference type="NCBI Taxonomy" id="228230"/>
    <lineage>
        <taxon>Bacteria</taxon>
        <taxon>Bacillati</taxon>
        <taxon>Actinomycetota</taxon>
        <taxon>Actinomycetes</taxon>
        <taxon>Mycobacteriales</taxon>
        <taxon>Mycobacteriaceae</taxon>
        <taxon>Mycolicibacterium</taxon>
    </lineage>
</organism>
<dbReference type="GO" id="GO:0016301">
    <property type="term" value="F:kinase activity"/>
    <property type="evidence" value="ECO:0007669"/>
    <property type="project" value="UniProtKB-KW"/>
</dbReference>
<dbReference type="STRING" id="228230.RMCC_1806"/>
<sequence>MRLPAPASTLVTAGDAADAAPTMASRVDPEGARRMMDILINLYADRRLAVVREYVSNAVDATRAAGSAAPVRITSPTELEPNLVVADAGVGMSAAEVEDTFLAFAASTKRDSNDQIGGLGVGAKSALTLAESFLVDTVKAGRRTLVRAARDLTHQVLLADSPSDLPNGTTITIAVEVAGQLDTWNTVITEVASAHPAGAVLVDGKPVASLTGGLRWIGPVGCLRAGARTVAVLSGGTLFSAVPEVTNRVLGATKLQGAVIELPIGSFDHTPSRESVVATERTMAAVDAALAEFAVLYADLAEQVATLALTDVHAAATLRASVLGDVARADLLPVPFHAAVPAGAGVRHGSEKGRRTQRRRWKIAGEDEVVFTALSAERALKDVVVVTGVPARRGLRSFATMMADTHPEARWVVPIVEGQDRVELPILGEGDTATGQVWPISADTPGVTVYSFTEWLAATATTRAPRSGLAGYMTMRVISDDRPQHQELLTGAEIAALGLPVFYLEEDCGRTYDQRIAGSNAVAVYLGRRKSGPLLAAVPAAQTYHEWAKARFVVETAGWTETELVAAAIDSQSYWHGDRVRLTLAATAASQVNATHPLRAVLSRAAEIEAACKAVPAAHTAVMERARSIGLAGQYMREVTDLLTAIRRAYPLLEHLRGSAFDNEKQGFIDYLVHTPPRMPATPNSTADAA</sequence>
<keyword evidence="1" id="KW-0808">Transferase</keyword>
<dbReference type="InterPro" id="IPR036890">
    <property type="entry name" value="HATPase_C_sf"/>
</dbReference>
<dbReference type="Gene3D" id="3.30.565.10">
    <property type="entry name" value="Histidine kinase-like ATPase, C-terminal domain"/>
    <property type="match status" value="1"/>
</dbReference>
<accession>A0A100WB21</accession>
<keyword evidence="1" id="KW-0418">Kinase</keyword>
<comment type="caution">
    <text evidence="1">The sequence shown here is derived from an EMBL/GenBank/DDBJ whole genome shotgun (WGS) entry which is preliminary data.</text>
</comment>
<reference evidence="2" key="2">
    <citation type="submission" date="2016-02" db="EMBL/GenBank/DDBJ databases">
        <title>Draft genome sequence of five rapidly growing Mycobacterium species.</title>
        <authorList>
            <person name="Katahira K."/>
            <person name="Gotou Y."/>
            <person name="Iida K."/>
            <person name="Ogura Y."/>
            <person name="Hayashi T."/>
        </authorList>
    </citation>
    <scope>NUCLEOTIDE SEQUENCE [LARGE SCALE GENOMIC DNA]</scope>
    <source>
        <strain evidence="2">JCM15298</strain>
    </source>
</reference>
<dbReference type="EMBL" id="BCSY01000035">
    <property type="protein sequence ID" value="GAS94840.1"/>
    <property type="molecule type" value="Genomic_DNA"/>
</dbReference>
<dbReference type="Proteomes" id="UP000069443">
    <property type="component" value="Unassembled WGS sequence"/>
</dbReference>
<evidence type="ECO:0000313" key="2">
    <source>
        <dbReference type="Proteomes" id="UP000069443"/>
    </source>
</evidence>
<dbReference type="AlphaFoldDB" id="A0A100WB21"/>
<proteinExistence type="predicted"/>
<dbReference type="Pfam" id="PF13589">
    <property type="entry name" value="HATPase_c_3"/>
    <property type="match status" value="1"/>
</dbReference>
<keyword evidence="2" id="KW-1185">Reference proteome</keyword>
<reference evidence="2" key="1">
    <citation type="journal article" date="2016" name="Genome Announc.">
        <title>Draft Genome Sequences of Five Rapidly Growing Mycobacterium Species, M. thermoresistibile, M. fortuitum subsp. acetamidolyticum, M. canariasense, M. brisbanense, and M. novocastrense.</title>
        <authorList>
            <person name="Katahira K."/>
            <person name="Ogura Y."/>
            <person name="Gotoh Y."/>
            <person name="Hayashi T."/>
        </authorList>
    </citation>
    <scope>NUCLEOTIDE SEQUENCE [LARGE SCALE GENOMIC DNA]</scope>
    <source>
        <strain evidence="2">JCM15298</strain>
    </source>
</reference>
<evidence type="ECO:0000313" key="1">
    <source>
        <dbReference type="EMBL" id="GAS94840.1"/>
    </source>
</evidence>
<name>A0A100WB21_MYCCR</name>
<dbReference type="RefSeq" id="WP_230021228.1">
    <property type="nucleotide sequence ID" value="NZ_BCSY01000035.1"/>
</dbReference>